<protein>
    <submittedName>
        <fullName evidence="2">Uncharacterized protein</fullName>
    </submittedName>
</protein>
<reference evidence="2 3" key="1">
    <citation type="submission" date="2019-10" db="EMBL/GenBank/DDBJ databases">
        <title>Whole genome shotgun sequence of Acrocarpospora macrocephala NBRC 16266.</title>
        <authorList>
            <person name="Ichikawa N."/>
            <person name="Kimura A."/>
            <person name="Kitahashi Y."/>
            <person name="Komaki H."/>
            <person name="Oguchi A."/>
        </authorList>
    </citation>
    <scope>NUCLEOTIDE SEQUENCE [LARGE SCALE GENOMIC DNA]</scope>
    <source>
        <strain evidence="2 3">NBRC 16266</strain>
    </source>
</reference>
<organism evidence="2 3">
    <name type="scientific">Acrocarpospora macrocephala</name>
    <dbReference type="NCBI Taxonomy" id="150177"/>
    <lineage>
        <taxon>Bacteria</taxon>
        <taxon>Bacillati</taxon>
        <taxon>Actinomycetota</taxon>
        <taxon>Actinomycetes</taxon>
        <taxon>Streptosporangiales</taxon>
        <taxon>Streptosporangiaceae</taxon>
        <taxon>Acrocarpospora</taxon>
    </lineage>
</organism>
<evidence type="ECO:0000313" key="2">
    <source>
        <dbReference type="EMBL" id="GES13477.1"/>
    </source>
</evidence>
<dbReference type="AlphaFoldDB" id="A0A5M3WVJ0"/>
<feature type="region of interest" description="Disordered" evidence="1">
    <location>
        <begin position="71"/>
        <end position="116"/>
    </location>
</feature>
<dbReference type="Proteomes" id="UP000331127">
    <property type="component" value="Unassembled WGS sequence"/>
</dbReference>
<dbReference type="EMBL" id="BLAE01000046">
    <property type="protein sequence ID" value="GES13477.1"/>
    <property type="molecule type" value="Genomic_DNA"/>
</dbReference>
<accession>A0A5M3WVJ0</accession>
<proteinExistence type="predicted"/>
<comment type="caution">
    <text evidence="2">The sequence shown here is derived from an EMBL/GenBank/DDBJ whole genome shotgun (WGS) entry which is preliminary data.</text>
</comment>
<name>A0A5M3WVJ0_9ACTN</name>
<evidence type="ECO:0000256" key="1">
    <source>
        <dbReference type="SAM" id="MobiDB-lite"/>
    </source>
</evidence>
<evidence type="ECO:0000313" key="3">
    <source>
        <dbReference type="Proteomes" id="UP000331127"/>
    </source>
</evidence>
<gene>
    <name evidence="2" type="ORF">Amac_070740</name>
</gene>
<sequence>MRVGGRGRLRPAALVVAVLAPAVLAVGLLVAELTDYGVKPGHGAFSVSVERVDEPQVMGPVKVPAPARPERVYEGEVPGPRGATAEARPMPLQAAPMQRREARPARTASPEAAPTCPAEWSDTWLWELCLEAARRPA</sequence>
<keyword evidence="3" id="KW-1185">Reference proteome</keyword>